<reference evidence="1 2" key="1">
    <citation type="submission" date="2023-02" db="EMBL/GenBank/DDBJ databases">
        <title>LHISI_Scaffold_Assembly.</title>
        <authorList>
            <person name="Stuart O.P."/>
            <person name="Cleave R."/>
            <person name="Magrath M.J.L."/>
            <person name="Mikheyev A.S."/>
        </authorList>
    </citation>
    <scope>NUCLEOTIDE SEQUENCE [LARGE SCALE GENOMIC DNA]</scope>
    <source>
        <strain evidence="1">Daus_M_001</strain>
        <tissue evidence="1">Leg muscle</tissue>
    </source>
</reference>
<comment type="caution">
    <text evidence="1">The sequence shown here is derived from an EMBL/GenBank/DDBJ whole genome shotgun (WGS) entry which is preliminary data.</text>
</comment>
<keyword evidence="2" id="KW-1185">Reference proteome</keyword>
<sequence length="89" mass="10588">MRGEIEKWVETCQEIKYLTFCCGIEILFTLLYHTQVNLVEKYNMILKLFIENRMKFGVISGCLYIMLSAMRTNIPYRVVFWEKASAFIC</sequence>
<organism evidence="1 2">
    <name type="scientific">Dryococelus australis</name>
    <dbReference type="NCBI Taxonomy" id="614101"/>
    <lineage>
        <taxon>Eukaryota</taxon>
        <taxon>Metazoa</taxon>
        <taxon>Ecdysozoa</taxon>
        <taxon>Arthropoda</taxon>
        <taxon>Hexapoda</taxon>
        <taxon>Insecta</taxon>
        <taxon>Pterygota</taxon>
        <taxon>Neoptera</taxon>
        <taxon>Polyneoptera</taxon>
        <taxon>Phasmatodea</taxon>
        <taxon>Verophasmatodea</taxon>
        <taxon>Anareolatae</taxon>
        <taxon>Phasmatidae</taxon>
        <taxon>Eurycanthinae</taxon>
        <taxon>Dryococelus</taxon>
    </lineage>
</organism>
<accession>A0ABQ9GWY1</accession>
<gene>
    <name evidence="1" type="ORF">PR048_020981</name>
</gene>
<protein>
    <submittedName>
        <fullName evidence="1">Uncharacterized protein</fullName>
    </submittedName>
</protein>
<evidence type="ECO:0000313" key="2">
    <source>
        <dbReference type="Proteomes" id="UP001159363"/>
    </source>
</evidence>
<proteinExistence type="predicted"/>
<dbReference type="EMBL" id="JARBHB010000008">
    <property type="protein sequence ID" value="KAJ8876536.1"/>
    <property type="molecule type" value="Genomic_DNA"/>
</dbReference>
<evidence type="ECO:0000313" key="1">
    <source>
        <dbReference type="EMBL" id="KAJ8876536.1"/>
    </source>
</evidence>
<name>A0ABQ9GWY1_9NEOP</name>
<dbReference type="Proteomes" id="UP001159363">
    <property type="component" value="Chromosome 7"/>
</dbReference>